<keyword evidence="7 9" id="KW-1133">Transmembrane helix</keyword>
<evidence type="ECO:0000313" key="10">
    <source>
        <dbReference type="EMBL" id="KMW56373.1"/>
    </source>
</evidence>
<dbReference type="RefSeq" id="WP_049642270.1">
    <property type="nucleotide sequence ID" value="NZ_LFTY01000002.1"/>
</dbReference>
<dbReference type="OrthoDB" id="9759185at2"/>
<dbReference type="Pfam" id="PF00771">
    <property type="entry name" value="FHIPEP"/>
    <property type="match status" value="1"/>
</dbReference>
<dbReference type="GO" id="GO:0009306">
    <property type="term" value="P:protein secretion"/>
    <property type="evidence" value="ECO:0007669"/>
    <property type="project" value="InterPro"/>
</dbReference>
<dbReference type="InterPro" id="IPR025505">
    <property type="entry name" value="FHIPEP_CS"/>
</dbReference>
<evidence type="ECO:0000256" key="3">
    <source>
        <dbReference type="ARBA" id="ARBA00022448"/>
    </source>
</evidence>
<dbReference type="PRINTS" id="PR00949">
    <property type="entry name" value="TYPE3IMAPROT"/>
</dbReference>
<reference evidence="10 11" key="1">
    <citation type="submission" date="2015-06" db="EMBL/GenBank/DDBJ databases">
        <title>Draft genome sequence of an Alphaproteobacteria species associated to the Mediterranean sponge Oscarella lobularis.</title>
        <authorList>
            <person name="Jourda C."/>
            <person name="Santini S."/>
            <person name="Claverie J.-M."/>
        </authorList>
    </citation>
    <scope>NUCLEOTIDE SEQUENCE [LARGE SCALE GENOMIC DNA]</scope>
    <source>
        <strain evidence="10">IGS</strain>
    </source>
</reference>
<dbReference type="EMBL" id="LFTY01000002">
    <property type="protein sequence ID" value="KMW56373.1"/>
    <property type="molecule type" value="Genomic_DNA"/>
</dbReference>
<keyword evidence="3" id="KW-0813">Transport</keyword>
<evidence type="ECO:0000256" key="8">
    <source>
        <dbReference type="ARBA" id="ARBA00023136"/>
    </source>
</evidence>
<keyword evidence="8 9" id="KW-0472">Membrane</keyword>
<keyword evidence="10" id="KW-0969">Cilium</keyword>
<evidence type="ECO:0000256" key="1">
    <source>
        <dbReference type="ARBA" id="ARBA00004429"/>
    </source>
</evidence>
<organism evidence="10 11">
    <name type="scientific">Candidatus Rhodobacter oscarellae</name>
    <dbReference type="NCBI Taxonomy" id="1675527"/>
    <lineage>
        <taxon>Bacteria</taxon>
        <taxon>Pseudomonadati</taxon>
        <taxon>Pseudomonadota</taxon>
        <taxon>Alphaproteobacteria</taxon>
        <taxon>Rhodobacterales</taxon>
        <taxon>Rhodobacter group</taxon>
        <taxon>Rhodobacter</taxon>
    </lineage>
</organism>
<dbReference type="Proteomes" id="UP000037178">
    <property type="component" value="Unassembled WGS sequence"/>
</dbReference>
<keyword evidence="4" id="KW-1003">Cell membrane</keyword>
<dbReference type="PANTHER" id="PTHR30161:SF2">
    <property type="entry name" value="INVASION PROTEIN INVA"/>
    <property type="match status" value="1"/>
</dbReference>
<dbReference type="GO" id="GO:0005886">
    <property type="term" value="C:plasma membrane"/>
    <property type="evidence" value="ECO:0007669"/>
    <property type="project" value="UniProtKB-SubCell"/>
</dbReference>
<dbReference type="InterPro" id="IPR006302">
    <property type="entry name" value="T3SS_HrcV"/>
</dbReference>
<dbReference type="InterPro" id="IPR042193">
    <property type="entry name" value="FHIPEP_3"/>
</dbReference>
<keyword evidence="11" id="KW-1185">Reference proteome</keyword>
<accession>A0A0J9GSB0</accession>
<gene>
    <name evidence="10" type="ORF">AIOL_001325</name>
</gene>
<feature type="transmembrane region" description="Helical" evidence="9">
    <location>
        <begin position="105"/>
        <end position="131"/>
    </location>
</feature>
<comment type="subcellular location">
    <subcellularLocation>
        <location evidence="1">Cell inner membrane</location>
        <topology evidence="1">Multi-pass membrane protein</topology>
    </subcellularLocation>
</comment>
<name>A0A0J9GSB0_9RHOB</name>
<feature type="transmembrane region" description="Helical" evidence="9">
    <location>
        <begin position="18"/>
        <end position="38"/>
    </location>
</feature>
<evidence type="ECO:0000256" key="4">
    <source>
        <dbReference type="ARBA" id="ARBA00022475"/>
    </source>
</evidence>
<proteinExistence type="inferred from homology"/>
<feature type="transmembrane region" description="Helical" evidence="9">
    <location>
        <begin position="44"/>
        <end position="61"/>
    </location>
</feature>
<feature type="transmembrane region" description="Helical" evidence="9">
    <location>
        <begin position="201"/>
        <end position="220"/>
    </location>
</feature>
<keyword evidence="10" id="KW-0282">Flagellum</keyword>
<comment type="caution">
    <text evidence="10">The sequence shown here is derived from an EMBL/GenBank/DDBJ whole genome shotgun (WGS) entry which is preliminary data.</text>
</comment>
<dbReference type="PANTHER" id="PTHR30161">
    <property type="entry name" value="FLAGELLAR EXPORT PROTEIN, MEMBRANE FLHA SUBUNIT-RELATED"/>
    <property type="match status" value="1"/>
</dbReference>
<dbReference type="Gene3D" id="3.40.50.12790">
    <property type="entry name" value="FHIPEP family, domain 4"/>
    <property type="match status" value="1"/>
</dbReference>
<keyword evidence="10" id="KW-0966">Cell projection</keyword>
<evidence type="ECO:0000256" key="7">
    <source>
        <dbReference type="ARBA" id="ARBA00022989"/>
    </source>
</evidence>
<dbReference type="Gene3D" id="1.10.8.540">
    <property type="entry name" value="FHIPEP family, domain 3"/>
    <property type="match status" value="1"/>
</dbReference>
<comment type="similarity">
    <text evidence="2">Belongs to the FHIPEP (flagella/HR/invasion proteins export pore) family.</text>
</comment>
<dbReference type="AlphaFoldDB" id="A0A0J9GSB0"/>
<feature type="transmembrane region" description="Helical" evidence="9">
    <location>
        <begin position="232"/>
        <end position="258"/>
    </location>
</feature>
<evidence type="ECO:0000256" key="2">
    <source>
        <dbReference type="ARBA" id="ARBA00008835"/>
    </source>
</evidence>
<keyword evidence="5" id="KW-0997">Cell inner membrane</keyword>
<evidence type="ECO:0000256" key="9">
    <source>
        <dbReference type="SAM" id="Phobius"/>
    </source>
</evidence>
<evidence type="ECO:0000256" key="5">
    <source>
        <dbReference type="ARBA" id="ARBA00022519"/>
    </source>
</evidence>
<dbReference type="Gene3D" id="3.40.30.60">
    <property type="entry name" value="FHIPEP family, domain 1"/>
    <property type="match status" value="1"/>
</dbReference>
<dbReference type="PATRIC" id="fig|1675527.3.peg.1409"/>
<dbReference type="STRING" id="1675527.AIOL_001325"/>
<keyword evidence="6 9" id="KW-0812">Transmembrane</keyword>
<protein>
    <submittedName>
        <fullName evidence="10">Flagellar biosynthesis protein FlhA</fullName>
    </submittedName>
</protein>
<sequence length="680" mass="75146">MSLLINRLLSTAAERKDVLLIIFLALVVFMIIIPLPTWLIDGMIALNFMLALLILMVGLYLPSAAEFTTLPAVILMTTLFRLAISISTTRLILLNADAGQIVETFGQFVVGGSLIVGIIIFLIITIVQFIVITKGAERVAEVGARFSLDAMPGKQMAIDSDVRSGDMSQDDARASRARIQTESQFYGAMDGTMKFVKGDSIAGIVIILVNLLGGMAMGVINDGMSTAEAAQVYTILTIGDGLVSQIPALIIAISAGSIVTRVSSSKSVDLGNEIVTQLSSNTISLRFTAVLLALFGLIPGFPTITFFIAAIVVLGTSFMVSRKKQQQDAEEASLEQNALDEQEQISPVQLWVGASLYEEISAATFRDAALRERRVLLANLGTSFPHFVLKKSDGPDREVDLRIKGISVLRRQYPDTTQAILALDTAQNLSVFDIDILDHERPWDGAACAWVNRDAAGRLLNEEIPFLTLEDVLSRMTAYILPRHIDYFLGIQETRLLLNKSARQYPDLVEEALEQCKLPIISELLQDLVRESVSIRDMRSILEGVVRWAPREKDTEMLVEYVRSYLAKQISAQVSPDTRTIYGLIFSPETEDMLRNATQVTNVGSYLSLPGETRERIIDALNQRLNELEDAEGSPTLITSMDIRRVLRRFMWTSHIYLPVISQQDIAPEYRIQLVGEVSV</sequence>
<evidence type="ECO:0000313" key="11">
    <source>
        <dbReference type="Proteomes" id="UP000037178"/>
    </source>
</evidence>
<dbReference type="InterPro" id="IPR001712">
    <property type="entry name" value="T3SS_FHIPEP"/>
</dbReference>
<dbReference type="PIRSF" id="PIRSF005419">
    <property type="entry name" value="FlhA"/>
    <property type="match status" value="1"/>
</dbReference>
<feature type="transmembrane region" description="Helical" evidence="9">
    <location>
        <begin position="73"/>
        <end position="93"/>
    </location>
</feature>
<dbReference type="PROSITE" id="PS00994">
    <property type="entry name" value="FHIPEP"/>
    <property type="match status" value="1"/>
</dbReference>
<dbReference type="InterPro" id="IPR042196">
    <property type="entry name" value="FHIPEP_4"/>
</dbReference>
<dbReference type="NCBIfam" id="TIGR01399">
    <property type="entry name" value="hrcV"/>
    <property type="match status" value="1"/>
</dbReference>
<dbReference type="InterPro" id="IPR042194">
    <property type="entry name" value="FHIPEP_1"/>
</dbReference>
<evidence type="ECO:0000256" key="6">
    <source>
        <dbReference type="ARBA" id="ARBA00022692"/>
    </source>
</evidence>